<gene>
    <name evidence="1" type="ORF">MM415A00974_0002</name>
</gene>
<organism evidence="1">
    <name type="scientific">viral metagenome</name>
    <dbReference type="NCBI Taxonomy" id="1070528"/>
    <lineage>
        <taxon>unclassified sequences</taxon>
        <taxon>metagenomes</taxon>
        <taxon>organismal metagenomes</taxon>
    </lineage>
</organism>
<evidence type="ECO:0000313" key="1">
    <source>
        <dbReference type="EMBL" id="QJA78882.1"/>
    </source>
</evidence>
<protein>
    <submittedName>
        <fullName evidence="1">Uncharacterized protein</fullName>
    </submittedName>
</protein>
<dbReference type="AlphaFoldDB" id="A0A6M3KAH8"/>
<proteinExistence type="predicted"/>
<sequence length="54" mass="6597">MDLARTNELFDRVRKLEKQIGFLIDRFNIIENKIQQHGWQITALQPKEIEDMRR</sequence>
<name>A0A6M3KAH8_9ZZZZ</name>
<dbReference type="EMBL" id="MT142358">
    <property type="protein sequence ID" value="QJA78882.1"/>
    <property type="molecule type" value="Genomic_DNA"/>
</dbReference>
<reference evidence="1" key="1">
    <citation type="submission" date="2020-03" db="EMBL/GenBank/DDBJ databases">
        <title>The deep terrestrial virosphere.</title>
        <authorList>
            <person name="Holmfeldt K."/>
            <person name="Nilsson E."/>
            <person name="Simone D."/>
            <person name="Lopez-Fernandez M."/>
            <person name="Wu X."/>
            <person name="de Brujin I."/>
            <person name="Lundin D."/>
            <person name="Andersson A."/>
            <person name="Bertilsson S."/>
            <person name="Dopson M."/>
        </authorList>
    </citation>
    <scope>NUCLEOTIDE SEQUENCE</scope>
    <source>
        <strain evidence="1">MM415A00974</strain>
    </source>
</reference>
<accession>A0A6M3KAH8</accession>